<dbReference type="GO" id="GO:0004674">
    <property type="term" value="F:protein serine/threonine kinase activity"/>
    <property type="evidence" value="ECO:0007669"/>
    <property type="project" value="UniProtKB-KW"/>
</dbReference>
<proteinExistence type="predicted"/>
<dbReference type="Proteomes" id="UP000198211">
    <property type="component" value="Unassembled WGS sequence"/>
</dbReference>
<protein>
    <submittedName>
        <fullName evidence="1">Serine/threonine protein kinase</fullName>
    </submittedName>
</protein>
<gene>
    <name evidence="1" type="ORF">PHMEG_00041174</name>
</gene>
<name>A0A225UCG9_9STRA</name>
<evidence type="ECO:0000313" key="2">
    <source>
        <dbReference type="Proteomes" id="UP000198211"/>
    </source>
</evidence>
<dbReference type="AlphaFoldDB" id="A0A225UCG9"/>
<keyword evidence="1" id="KW-0418">Kinase</keyword>
<evidence type="ECO:0000313" key="1">
    <source>
        <dbReference type="EMBL" id="OWY90620.1"/>
    </source>
</evidence>
<keyword evidence="2" id="KW-1185">Reference proteome</keyword>
<reference evidence="2" key="1">
    <citation type="submission" date="2017-03" db="EMBL/GenBank/DDBJ databases">
        <title>Phytopthora megakarya and P. palmivora, two closely related causual agents of cacao black pod achieved similar genome size and gene model numbers by different mechanisms.</title>
        <authorList>
            <person name="Ali S."/>
            <person name="Shao J."/>
            <person name="Larry D.J."/>
            <person name="Kronmiller B."/>
            <person name="Shen D."/>
            <person name="Strem M.D."/>
            <person name="Melnick R.L."/>
            <person name="Guiltinan M.J."/>
            <person name="Tyler B.M."/>
            <person name="Meinhardt L.W."/>
            <person name="Bailey B.A."/>
        </authorList>
    </citation>
    <scope>NUCLEOTIDE SEQUENCE [LARGE SCALE GENOMIC DNA]</scope>
    <source>
        <strain evidence="2">zdho120</strain>
    </source>
</reference>
<comment type="caution">
    <text evidence="1">The sequence shown here is derived from an EMBL/GenBank/DDBJ whole genome shotgun (WGS) entry which is preliminary data.</text>
</comment>
<keyword evidence="1" id="KW-0723">Serine/threonine-protein kinase</keyword>
<sequence>QWELVKQMCAFDPLTRIKISTVVDELAKLVEINQDVDTSATATTLSINLESVPNVIDKAQVLLDRLVNDVDRCILEYSLYFSLWNHLNHVHAKIDDNHSAKCKEVYCSLVGDAHEATVDLQNASTTLTFLTESTMRCYALERRLKKFCEAYSFVYEWNDPS</sequence>
<accession>A0A225UCG9</accession>
<organism evidence="1 2">
    <name type="scientific">Phytophthora megakarya</name>
    <dbReference type="NCBI Taxonomy" id="4795"/>
    <lineage>
        <taxon>Eukaryota</taxon>
        <taxon>Sar</taxon>
        <taxon>Stramenopiles</taxon>
        <taxon>Oomycota</taxon>
        <taxon>Peronosporomycetes</taxon>
        <taxon>Peronosporales</taxon>
        <taxon>Peronosporaceae</taxon>
        <taxon>Phytophthora</taxon>
    </lineage>
</organism>
<dbReference type="OrthoDB" id="89553at2759"/>
<feature type="non-terminal residue" evidence="1">
    <location>
        <position position="1"/>
    </location>
</feature>
<dbReference type="EMBL" id="NBNE01022432">
    <property type="protein sequence ID" value="OWY90620.1"/>
    <property type="molecule type" value="Genomic_DNA"/>
</dbReference>
<keyword evidence="1" id="KW-0808">Transferase</keyword>